<evidence type="ECO:0000256" key="1">
    <source>
        <dbReference type="SAM" id="MobiDB-lite"/>
    </source>
</evidence>
<sequence>MPNPLRRRIRHARRLLGYGVLVVLILLATVVGVLGQLLPLVERHPEKIAGWLSERAGQPVRFDRATGEWTGRGPRFRFDGLRIGDGERVLDVGSAELLVAVYSGLLPGEPLTELKIHDLALSLEEGEDRRWRLSGLPFEPDPAVDPLDTLERLGELQVERARLTIVSPLLTAPRELPRVDLRLRVDGELLRAGVRVWADAGGPPLTVVADLRRSDWSGSLWAGGQDLQLRQWGPLLHRTGVAIAGEADLDLWATIDGQRVVDVRCRADLQPLALVALTPWLPQPADDAATPGAGTPGGESVAAAEPLPLRSPPVAWERARLLGRWQVAGEGWQLHIPELEIDEAGDGATRRFDGLWIAREGERFAAAAPRLDLGPARALATLVDALPPGLRQWLFRAAPDGRIEDVELAGTGGEWQGRARLVDAGWAPYGRRPGLGGLSGEAVFDQSGGAFELAEAGRSHFDWRGFRQPLDIGLRGTLGWWRDEAGEWHAGAAGLRIDGDGYGADVRAELHFLPGDVAPRLDLAALVDDTDVPVAGLFWVPGSMSAAAIDWLDRGLLAGRVTRGRAVLAGELGHWPFRDGGGRFDARTRVVGARVDFHREWPQAEALDVDVGFDGPGMSFEAGAGSVLGNRVEHFTGTISDFRDPILVLDITTPVEGEPLRQLLLASPLRQNWDEHLQNVRLEGPAALALKLQLPLSARLGENRIDGVLELDGAHLVDPRWGVDFTAATGATRFSERGFAVEALAVEVDAAPAVFDLRVGTDHTGDPALAAVAVLRGELPASALLRRHEPLAWLQSWLQGRAEWNLRVDVPVQPETGPAPPARLQVSSDLAGIAVALPAPLAKPAEVSRLLRLEAPLPLHAGETRLAWGEDLLSLRARSDTEGRLRGLLRFGAEADRIPDATGLQVDGVVDVLDAAGWIAFAANDGQHADAGVEAPPGSAPPAGAGAGNLRSVDLQVGRLELLGSAFPDAALRMRRPAGGGTRVEVEAAAIAGGVDIPQRLEAGVHARFARLHWPEAPEPDPAARAAADAGESDDPGKVPPLDIVVEDLRHGSLVLGHTELKASQIPGGLHIERFTTRSPSLQLLATGDWRAAGAGHSRSQFELEFAADRLGELLTAFGLAGMVQDGPTRGRLDGRWPGSPGNFSLARFDGKLNVEVGEGSLLELEPGGGGRVLGLLSLAEIPRRLSLDFSDFFEKGFGFNTMSGEFVFADGRASTDLLRIDGPAAEIRISGATDLRAREYDQRIEVLPKTGGVLPAIGALAGGPVGAAVGAVAQAVLNKPLKQAGRTVYRVTGPWEEPVVEVVERGDAGRRGE</sequence>
<evidence type="ECO:0000256" key="2">
    <source>
        <dbReference type="SAM" id="Phobius"/>
    </source>
</evidence>
<feature type="region of interest" description="Disordered" evidence="1">
    <location>
        <begin position="285"/>
        <end position="306"/>
    </location>
</feature>
<proteinExistence type="predicted"/>
<evidence type="ECO:0000313" key="4">
    <source>
        <dbReference type="EMBL" id="KFN49648.1"/>
    </source>
</evidence>
<keyword evidence="2" id="KW-0812">Transmembrane</keyword>
<feature type="region of interest" description="Disordered" evidence="1">
    <location>
        <begin position="1016"/>
        <end position="1038"/>
    </location>
</feature>
<dbReference type="eggNOG" id="COG3164">
    <property type="taxonomic scope" value="Bacteria"/>
</dbReference>
<keyword evidence="2" id="KW-1133">Transmembrane helix</keyword>
<dbReference type="STRING" id="1121013.GCA_000426365_00075"/>
<dbReference type="InterPro" id="IPR025263">
    <property type="entry name" value="YhdP_central"/>
</dbReference>
<dbReference type="InterPro" id="IPR011836">
    <property type="entry name" value="YhdP"/>
</dbReference>
<dbReference type="NCBIfam" id="TIGR02099">
    <property type="entry name" value="YhdP family protein"/>
    <property type="match status" value="1"/>
</dbReference>
<name>A0A091BAE9_9GAMM</name>
<keyword evidence="5" id="KW-1185">Reference proteome</keyword>
<dbReference type="OrthoDB" id="9762238at2"/>
<feature type="domain" description="YhdP central" evidence="3">
    <location>
        <begin position="19"/>
        <end position="1301"/>
    </location>
</feature>
<accession>A0A091BAE9</accession>
<dbReference type="Proteomes" id="UP000029391">
    <property type="component" value="Unassembled WGS sequence"/>
</dbReference>
<evidence type="ECO:0000313" key="5">
    <source>
        <dbReference type="Proteomes" id="UP000029391"/>
    </source>
</evidence>
<feature type="transmembrane region" description="Helical" evidence="2">
    <location>
        <begin position="15"/>
        <end position="38"/>
    </location>
</feature>
<dbReference type="Pfam" id="PF13116">
    <property type="entry name" value="YhdP"/>
    <property type="match status" value="1"/>
</dbReference>
<keyword evidence="2" id="KW-0472">Membrane</keyword>
<reference evidence="4 5" key="1">
    <citation type="submission" date="2013-09" db="EMBL/GenBank/DDBJ databases">
        <title>Genome sequencing of Arenimonas composti.</title>
        <authorList>
            <person name="Chen F."/>
            <person name="Wang G."/>
        </authorList>
    </citation>
    <scope>NUCLEOTIDE SEQUENCE [LARGE SCALE GENOMIC DNA]</scope>
    <source>
        <strain evidence="4 5">TR7-09</strain>
    </source>
</reference>
<dbReference type="PANTHER" id="PTHR38690:SF1">
    <property type="entry name" value="PROTEASE"/>
    <property type="match status" value="1"/>
</dbReference>
<gene>
    <name evidence="4" type="ORF">P873_09785</name>
</gene>
<comment type="caution">
    <text evidence="4">The sequence shown here is derived from an EMBL/GenBank/DDBJ whole genome shotgun (WGS) entry which is preliminary data.</text>
</comment>
<evidence type="ECO:0000259" key="3">
    <source>
        <dbReference type="Pfam" id="PF13116"/>
    </source>
</evidence>
<dbReference type="PANTHER" id="PTHR38690">
    <property type="entry name" value="PROTEASE-RELATED"/>
    <property type="match status" value="1"/>
</dbReference>
<dbReference type="EMBL" id="AWXU01000031">
    <property type="protein sequence ID" value="KFN49648.1"/>
    <property type="molecule type" value="Genomic_DNA"/>
</dbReference>
<protein>
    <recommendedName>
        <fullName evidence="3">YhdP central domain-containing protein</fullName>
    </recommendedName>
</protein>
<dbReference type="RefSeq" id="WP_026815660.1">
    <property type="nucleotide sequence ID" value="NZ_AUFF01000001.1"/>
</dbReference>
<organism evidence="4 5">
    <name type="scientific">Arenimonas composti TR7-09 = DSM 18010</name>
    <dbReference type="NCBI Taxonomy" id="1121013"/>
    <lineage>
        <taxon>Bacteria</taxon>
        <taxon>Pseudomonadati</taxon>
        <taxon>Pseudomonadota</taxon>
        <taxon>Gammaproteobacteria</taxon>
        <taxon>Lysobacterales</taxon>
        <taxon>Lysobacteraceae</taxon>
        <taxon>Arenimonas</taxon>
    </lineage>
</organism>